<organism evidence="2">
    <name type="scientific">uncultured Acidimicrobiales bacterium</name>
    <dbReference type="NCBI Taxonomy" id="310071"/>
    <lineage>
        <taxon>Bacteria</taxon>
        <taxon>Bacillati</taxon>
        <taxon>Actinomycetota</taxon>
        <taxon>Acidimicrobiia</taxon>
        <taxon>Acidimicrobiales</taxon>
        <taxon>environmental samples</taxon>
    </lineage>
</organism>
<dbReference type="AlphaFoldDB" id="A0A6J4GZ04"/>
<feature type="compositionally biased region" description="Basic residues" evidence="1">
    <location>
        <begin position="206"/>
        <end position="230"/>
    </location>
</feature>
<feature type="compositionally biased region" description="Basic residues" evidence="1">
    <location>
        <begin position="150"/>
        <end position="159"/>
    </location>
</feature>
<dbReference type="EMBL" id="CADCTB010000003">
    <property type="protein sequence ID" value="CAA9209894.1"/>
    <property type="molecule type" value="Genomic_DNA"/>
</dbReference>
<feature type="compositionally biased region" description="Basic residues" evidence="1">
    <location>
        <begin position="99"/>
        <end position="108"/>
    </location>
</feature>
<evidence type="ECO:0000313" key="2">
    <source>
        <dbReference type="EMBL" id="CAA9209894.1"/>
    </source>
</evidence>
<feature type="region of interest" description="Disordered" evidence="1">
    <location>
        <begin position="265"/>
        <end position="297"/>
    </location>
</feature>
<feature type="region of interest" description="Disordered" evidence="1">
    <location>
        <begin position="1"/>
        <end position="230"/>
    </location>
</feature>
<accession>A0A6J4GZ04</accession>
<feature type="non-terminal residue" evidence="2">
    <location>
        <position position="340"/>
    </location>
</feature>
<feature type="compositionally biased region" description="Basic and acidic residues" evidence="1">
    <location>
        <begin position="140"/>
        <end position="149"/>
    </location>
</feature>
<gene>
    <name evidence="2" type="ORF">AVDCRST_MAG10-52</name>
</gene>
<feature type="region of interest" description="Disordered" evidence="1">
    <location>
        <begin position="310"/>
        <end position="340"/>
    </location>
</feature>
<proteinExistence type="predicted"/>
<feature type="non-terminal residue" evidence="2">
    <location>
        <position position="1"/>
    </location>
</feature>
<feature type="compositionally biased region" description="Basic residues" evidence="1">
    <location>
        <begin position="117"/>
        <end position="139"/>
    </location>
</feature>
<protein>
    <submittedName>
        <fullName evidence="2">Uncharacterized protein</fullName>
    </submittedName>
</protein>
<name>A0A6J4GZ04_9ACTN</name>
<reference evidence="2" key="1">
    <citation type="submission" date="2020-02" db="EMBL/GenBank/DDBJ databases">
        <authorList>
            <person name="Meier V. D."/>
        </authorList>
    </citation>
    <scope>NUCLEOTIDE SEQUENCE</scope>
    <source>
        <strain evidence="2">AVDCRST_MAG10</strain>
    </source>
</reference>
<feature type="compositionally biased region" description="Basic and acidic residues" evidence="1">
    <location>
        <begin position="84"/>
        <end position="95"/>
    </location>
</feature>
<evidence type="ECO:0000256" key="1">
    <source>
        <dbReference type="SAM" id="MobiDB-lite"/>
    </source>
</evidence>
<sequence>APSHPRRRTRRRPGPDRLLQRRRRGGRWTPAGRRHDHDPCAVCPTHRPALDGPGPSGPARAGGQDRERSGVATAVGARRRRRGLRGDRGGRDHPVPRRVPLHRRRPHRSGALPSTLRSRHHRPLRRPVRLFRRHSQLHRHPPEDAGDHRRGGRPSRRGPRQALHAPGRPHPAQQPLHLDLQAVPQGPGHRHQAAGALRRVPSGRAGVHRSRRHPCRQPHRHHRDHHRRVQLRRPVDDVPAQWIGGGGRGGGADQPHRAVHVVCGDRRDGSDQYDGGEGGHRRLGRRDHPVRWHGGAGPVVEAVGDGVHHLHRRQRHADQALRRPHVGRAGPQRRRRHHPV</sequence>
<feature type="compositionally biased region" description="Basic residues" evidence="1">
    <location>
        <begin position="322"/>
        <end position="340"/>
    </location>
</feature>
<feature type="compositionally biased region" description="Basic residues" evidence="1">
    <location>
        <begin position="1"/>
        <end position="12"/>
    </location>
</feature>